<dbReference type="Pfam" id="PF10720">
    <property type="entry name" value="DUF2515"/>
    <property type="match status" value="1"/>
</dbReference>
<proteinExistence type="predicted"/>
<gene>
    <name evidence="1" type="ORF">H9648_11870</name>
</gene>
<organism evidence="1 2">
    <name type="scientific">Fictibacillus norfolkensis</name>
    <dbReference type="NCBI Taxonomy" id="2762233"/>
    <lineage>
        <taxon>Bacteria</taxon>
        <taxon>Bacillati</taxon>
        <taxon>Bacillota</taxon>
        <taxon>Bacilli</taxon>
        <taxon>Bacillales</taxon>
        <taxon>Fictibacillaceae</taxon>
        <taxon>Fictibacillus</taxon>
    </lineage>
</organism>
<evidence type="ECO:0000313" key="2">
    <source>
        <dbReference type="Proteomes" id="UP000603641"/>
    </source>
</evidence>
<accession>A0ABR8SMQ5</accession>
<protein>
    <submittedName>
        <fullName evidence="1">DUF2515 family protein</fullName>
    </submittedName>
</protein>
<sequence length="327" mass="39252">MGQKAWRKSVVQHNEDIIQHILKTTNSQNRDNISRTVSYATFYKHNPELRWAMLASLVSRNAGYSMCDLKGDWLPRLLSKDTRKHLFLTYERANWLIFQDAYPQLLIYEYSKKQEEPCFHLLRYFGVSSFMVHEWERFWKEKDLKRICTSLIINEQHVIEKPVIEDGFYKKRIFSKVPFLLQDYMHFSTVLFPVESGEVIGISVHGFKKTKNRIETGKKLYTILFESEWGEEILSFADKVTHTGSRHDFETYIYPGKKRETPFLRIAFPIIEHNRCNTKDWYQKKVNTEKFYEPIEPLHRVVLTDWYKQKQRQLKIGILLKEWMLHA</sequence>
<dbReference type="Proteomes" id="UP000603641">
    <property type="component" value="Unassembled WGS sequence"/>
</dbReference>
<evidence type="ECO:0000313" key="1">
    <source>
        <dbReference type="EMBL" id="MBD7964751.1"/>
    </source>
</evidence>
<comment type="caution">
    <text evidence="1">The sequence shown here is derived from an EMBL/GenBank/DDBJ whole genome shotgun (WGS) entry which is preliminary data.</text>
</comment>
<dbReference type="InterPro" id="IPR019658">
    <property type="entry name" value="DUF2515"/>
</dbReference>
<keyword evidence="2" id="KW-1185">Reference proteome</keyword>
<dbReference type="EMBL" id="JACSQM010000004">
    <property type="protein sequence ID" value="MBD7964751.1"/>
    <property type="molecule type" value="Genomic_DNA"/>
</dbReference>
<reference evidence="1 2" key="1">
    <citation type="submission" date="2020-08" db="EMBL/GenBank/DDBJ databases">
        <title>A Genomic Blueprint of the Chicken Gut Microbiome.</title>
        <authorList>
            <person name="Gilroy R."/>
            <person name="Ravi A."/>
            <person name="Getino M."/>
            <person name="Pursley I."/>
            <person name="Horton D.L."/>
            <person name="Alikhan N.-F."/>
            <person name="Baker D."/>
            <person name="Gharbi K."/>
            <person name="Hall N."/>
            <person name="Watson M."/>
            <person name="Adriaenssens E.M."/>
            <person name="Foster-Nyarko E."/>
            <person name="Jarju S."/>
            <person name="Secka A."/>
            <person name="Antonio M."/>
            <person name="Oren A."/>
            <person name="Chaudhuri R."/>
            <person name="La Ragione R.M."/>
            <person name="Hildebrand F."/>
            <person name="Pallen M.J."/>
        </authorList>
    </citation>
    <scope>NUCLEOTIDE SEQUENCE [LARGE SCALE GENOMIC DNA]</scope>
    <source>
        <strain evidence="1 2">Sa2CUA10</strain>
    </source>
</reference>
<name>A0ABR8SMQ5_9BACL</name>